<sequence length="72" mass="7935">MAITRHVLREFRAKGVPFGSILFKAFRINDLLVRAGLRRWIPDGFVTVISGNGLPRQHSAAATNATYGVIGR</sequence>
<protein>
    <submittedName>
        <fullName evidence="1">Uncharacterized protein</fullName>
    </submittedName>
</protein>
<evidence type="ECO:0000313" key="1">
    <source>
        <dbReference type="EMBL" id="XBL94139.1"/>
    </source>
</evidence>
<reference evidence="1" key="1">
    <citation type="submission" date="2024-05" db="EMBL/GenBank/DDBJ databases">
        <title>Draft genome sequence of Pseudomonas iranensis M7D1.</title>
        <authorList>
            <person name="Miller S.L."/>
            <person name="Nsubuga A."/>
            <person name="Lu N."/>
            <person name="King J."/>
            <person name="Shears P."/>
            <person name="Lawson P.A."/>
        </authorList>
    </citation>
    <scope>NUCLEOTIDE SEQUENCE</scope>
    <source>
        <strain evidence="1">M7D1</strain>
    </source>
</reference>
<name>A0AAU7EPK8_9PSED</name>
<accession>A0AAU7EPK8</accession>
<proteinExistence type="predicted"/>
<gene>
    <name evidence="1" type="ORF">ABHN08_15730</name>
</gene>
<dbReference type="EMBL" id="CP157354">
    <property type="protein sequence ID" value="XBL94139.1"/>
    <property type="molecule type" value="Genomic_DNA"/>
</dbReference>
<dbReference type="AlphaFoldDB" id="A0AAU7EPK8"/>
<organism evidence="1">
    <name type="scientific">Pseudomonas iranensis</name>
    <dbReference type="NCBI Taxonomy" id="2745503"/>
    <lineage>
        <taxon>Bacteria</taxon>
        <taxon>Pseudomonadati</taxon>
        <taxon>Pseudomonadota</taxon>
        <taxon>Gammaproteobacteria</taxon>
        <taxon>Pseudomonadales</taxon>
        <taxon>Pseudomonadaceae</taxon>
        <taxon>Pseudomonas</taxon>
    </lineage>
</organism>